<protein>
    <submittedName>
        <fullName evidence="1">Uncharacterized protein</fullName>
    </submittedName>
</protein>
<dbReference type="EMBL" id="JNOC01000107">
    <property type="protein sequence ID" value="KPH54717.1"/>
    <property type="molecule type" value="Genomic_DNA"/>
</dbReference>
<sequence>MVFVFLLLCGVGYAEFYKVFITREAQDLYKTTEGIYIKTRYCLEYAYGDEAILKYEGYGYSDKLIFENGSTCDVERILR</sequence>
<accession>A0A0N1E7F1</accession>
<organism evidence="1 2">
    <name type="scientific">Helicobacter pullorum</name>
    <dbReference type="NCBI Taxonomy" id="35818"/>
    <lineage>
        <taxon>Bacteria</taxon>
        <taxon>Pseudomonadati</taxon>
        <taxon>Campylobacterota</taxon>
        <taxon>Epsilonproteobacteria</taxon>
        <taxon>Campylobacterales</taxon>
        <taxon>Helicobacteraceae</taxon>
        <taxon>Helicobacter</taxon>
    </lineage>
</organism>
<name>A0A0N1E7F1_9HELI</name>
<comment type="caution">
    <text evidence="1">The sequence shown here is derived from an EMBL/GenBank/DDBJ whole genome shotgun (WGS) entry which is preliminary data.</text>
</comment>
<evidence type="ECO:0000313" key="1">
    <source>
        <dbReference type="EMBL" id="KPH54717.1"/>
    </source>
</evidence>
<dbReference type="AlphaFoldDB" id="A0A0N1E7F1"/>
<proteinExistence type="predicted"/>
<reference evidence="1 2" key="1">
    <citation type="submission" date="2014-06" db="EMBL/GenBank/DDBJ databases">
        <title>Helicobacter pullorum isolates in fresh chicken meat - phenotypic and genotypic features.</title>
        <authorList>
            <person name="Borges V."/>
            <person name="Santos A."/>
            <person name="Correia C.B."/>
            <person name="Saraiva M."/>
            <person name="Menard A."/>
            <person name="Vieira L."/>
            <person name="Sampaio D.A."/>
            <person name="Gomes J.P."/>
            <person name="Oleastro M."/>
        </authorList>
    </citation>
    <scope>NUCLEOTIDE SEQUENCE [LARGE SCALE GENOMIC DNA]</scope>
    <source>
        <strain evidence="1 2">229334/12</strain>
    </source>
</reference>
<dbReference type="Proteomes" id="UP000037997">
    <property type="component" value="Unassembled WGS sequence"/>
</dbReference>
<evidence type="ECO:0000313" key="2">
    <source>
        <dbReference type="Proteomes" id="UP000037997"/>
    </source>
</evidence>
<dbReference type="PATRIC" id="fig|35818.11.peg.89"/>
<gene>
    <name evidence="1" type="ORF">HPU229334_00455</name>
</gene>